<gene>
    <name evidence="2" type="ORF">T190423A01A_70118</name>
</gene>
<accession>A0ABP1F1M9</accession>
<organism evidence="2 3">
    <name type="scientific">Tenacibaculum polynesiense</name>
    <dbReference type="NCBI Taxonomy" id="3137857"/>
    <lineage>
        <taxon>Bacteria</taxon>
        <taxon>Pseudomonadati</taxon>
        <taxon>Bacteroidota</taxon>
        <taxon>Flavobacteriia</taxon>
        <taxon>Flavobacteriales</taxon>
        <taxon>Flavobacteriaceae</taxon>
        <taxon>Tenacibaculum</taxon>
    </lineage>
</organism>
<reference evidence="2 3" key="1">
    <citation type="submission" date="2024-05" db="EMBL/GenBank/DDBJ databases">
        <authorList>
            <person name="Duchaud E."/>
        </authorList>
    </citation>
    <scope>NUCLEOTIDE SEQUENCE [LARGE SCALE GENOMIC DNA]</scope>
    <source>
        <strain evidence="2">Ena-SAMPLE-TAB-13-05-2024-13:56:06:370-140308</strain>
    </source>
</reference>
<name>A0ABP1F1M9_9FLAO</name>
<evidence type="ECO:0000313" key="3">
    <source>
        <dbReference type="Proteomes" id="UP001497527"/>
    </source>
</evidence>
<keyword evidence="3" id="KW-1185">Reference proteome</keyword>
<sequence length="284" mass="33194">MKYILIFFIFFLTLAVNAQDFSQLVDSTYDFSPHKLSKKEQETKFPKLDTFFKLVLRDTATYVPLLKTELKKDGHMPYFYYDGAHLLMIINQMNTTDDKLIISSFKKSDIRDLNPRIYTSLLTQLSLRGTNTSDLAIQILQDSTFSFFIPSHAFNFDQGYCLSYILLPLTPQLYTAKLINAFDDLSDESKKSIITTLWFSYSCEGDLFLNSVKENSKYSENIRNYAANLLSRKKVNSETKKIMTEIYGNNLDKLWIDSFYRFSDEAIGNIDYVTRMRRNKEKCR</sequence>
<dbReference type="EMBL" id="CAXJIO010000016">
    <property type="protein sequence ID" value="CAL2104425.1"/>
    <property type="molecule type" value="Genomic_DNA"/>
</dbReference>
<evidence type="ECO:0000313" key="2">
    <source>
        <dbReference type="EMBL" id="CAL2104425.1"/>
    </source>
</evidence>
<proteinExistence type="predicted"/>
<dbReference type="RefSeq" id="WP_348718765.1">
    <property type="nucleotide sequence ID" value="NZ_CAXJIO010000016.1"/>
</dbReference>
<keyword evidence="1" id="KW-0732">Signal</keyword>
<evidence type="ECO:0000256" key="1">
    <source>
        <dbReference type="SAM" id="SignalP"/>
    </source>
</evidence>
<comment type="caution">
    <text evidence="2">The sequence shown here is derived from an EMBL/GenBank/DDBJ whole genome shotgun (WGS) entry which is preliminary data.</text>
</comment>
<feature type="chain" id="PRO_5047088795" evidence="1">
    <location>
        <begin position="19"/>
        <end position="284"/>
    </location>
</feature>
<dbReference type="Proteomes" id="UP001497527">
    <property type="component" value="Unassembled WGS sequence"/>
</dbReference>
<protein>
    <submittedName>
        <fullName evidence="2">Uncharacterized protein</fullName>
    </submittedName>
</protein>
<feature type="signal peptide" evidence="1">
    <location>
        <begin position="1"/>
        <end position="18"/>
    </location>
</feature>